<dbReference type="RefSeq" id="WP_378960474.1">
    <property type="nucleotide sequence ID" value="NZ_JBHSBY010000101.1"/>
</dbReference>
<comment type="caution">
    <text evidence="1">The sequence shown here is derived from an EMBL/GenBank/DDBJ whole genome shotgun (WGS) entry which is preliminary data.</text>
</comment>
<accession>A0ABV8NKW0</accession>
<organism evidence="1 2">
    <name type="scientific">Pedobacter jamesrossensis</name>
    <dbReference type="NCBI Taxonomy" id="1908238"/>
    <lineage>
        <taxon>Bacteria</taxon>
        <taxon>Pseudomonadati</taxon>
        <taxon>Bacteroidota</taxon>
        <taxon>Sphingobacteriia</taxon>
        <taxon>Sphingobacteriales</taxon>
        <taxon>Sphingobacteriaceae</taxon>
        <taxon>Pedobacter</taxon>
    </lineage>
</organism>
<protein>
    <recommendedName>
        <fullName evidence="3">Transposase</fullName>
    </recommendedName>
</protein>
<evidence type="ECO:0000313" key="1">
    <source>
        <dbReference type="EMBL" id="MFC4197099.1"/>
    </source>
</evidence>
<proteinExistence type="predicted"/>
<sequence>MRLQNAQLSRLQVSVLSFVSLIENSWKQFKRPLALIKPIVPIASFQGFQLKGSPTLAWLKGCAGFIGILNQAHKLTIYD</sequence>
<evidence type="ECO:0008006" key="3">
    <source>
        <dbReference type="Google" id="ProtNLM"/>
    </source>
</evidence>
<keyword evidence="2" id="KW-1185">Reference proteome</keyword>
<evidence type="ECO:0000313" key="2">
    <source>
        <dbReference type="Proteomes" id="UP001595792"/>
    </source>
</evidence>
<name>A0ABV8NKW0_9SPHI</name>
<dbReference type="EMBL" id="JBHSBY010000101">
    <property type="protein sequence ID" value="MFC4197099.1"/>
    <property type="molecule type" value="Genomic_DNA"/>
</dbReference>
<dbReference type="Proteomes" id="UP001595792">
    <property type="component" value="Unassembled WGS sequence"/>
</dbReference>
<gene>
    <name evidence="1" type="ORF">ACFOUY_10345</name>
</gene>
<reference evidence="2" key="1">
    <citation type="journal article" date="2019" name="Int. J. Syst. Evol. Microbiol.">
        <title>The Global Catalogue of Microorganisms (GCM) 10K type strain sequencing project: providing services to taxonomists for standard genome sequencing and annotation.</title>
        <authorList>
            <consortium name="The Broad Institute Genomics Platform"/>
            <consortium name="The Broad Institute Genome Sequencing Center for Infectious Disease"/>
            <person name="Wu L."/>
            <person name="Ma J."/>
        </authorList>
    </citation>
    <scope>NUCLEOTIDE SEQUENCE [LARGE SCALE GENOMIC DNA]</scope>
    <source>
        <strain evidence="2">CCM 8689</strain>
    </source>
</reference>